<proteinExistence type="predicted"/>
<comment type="caution">
    <text evidence="2">The sequence shown here is derived from an EMBL/GenBank/DDBJ whole genome shotgun (WGS) entry which is preliminary data.</text>
</comment>
<dbReference type="AlphaFoldDB" id="A0A9Q1F0Z4"/>
<evidence type="ECO:0000313" key="3">
    <source>
        <dbReference type="Proteomes" id="UP001152622"/>
    </source>
</evidence>
<dbReference type="EMBL" id="JAINUF010000010">
    <property type="protein sequence ID" value="KAJ8348724.1"/>
    <property type="molecule type" value="Genomic_DNA"/>
</dbReference>
<accession>A0A9Q1F0Z4</accession>
<evidence type="ECO:0000256" key="1">
    <source>
        <dbReference type="SAM" id="MobiDB-lite"/>
    </source>
</evidence>
<keyword evidence="3" id="KW-1185">Reference proteome</keyword>
<organism evidence="2 3">
    <name type="scientific">Synaphobranchus kaupii</name>
    <name type="common">Kaup's arrowtooth eel</name>
    <dbReference type="NCBI Taxonomy" id="118154"/>
    <lineage>
        <taxon>Eukaryota</taxon>
        <taxon>Metazoa</taxon>
        <taxon>Chordata</taxon>
        <taxon>Craniata</taxon>
        <taxon>Vertebrata</taxon>
        <taxon>Euteleostomi</taxon>
        <taxon>Actinopterygii</taxon>
        <taxon>Neopterygii</taxon>
        <taxon>Teleostei</taxon>
        <taxon>Anguilliformes</taxon>
        <taxon>Synaphobranchidae</taxon>
        <taxon>Synaphobranchus</taxon>
    </lineage>
</organism>
<evidence type="ECO:0000313" key="2">
    <source>
        <dbReference type="EMBL" id="KAJ8348724.1"/>
    </source>
</evidence>
<feature type="region of interest" description="Disordered" evidence="1">
    <location>
        <begin position="1"/>
        <end position="29"/>
    </location>
</feature>
<sequence>MQRSRRCVSAVPVRKPRGNEDAGISRPATERPSVCVFRGGLGDASREARLWRPSVPPFSPAPRVPVLLFAARVRPGDAQAPARSGFRDAPRF</sequence>
<protein>
    <submittedName>
        <fullName evidence="2">Uncharacterized protein</fullName>
    </submittedName>
</protein>
<dbReference type="Proteomes" id="UP001152622">
    <property type="component" value="Chromosome 10"/>
</dbReference>
<gene>
    <name evidence="2" type="ORF">SKAU_G00273130</name>
</gene>
<reference evidence="2" key="1">
    <citation type="journal article" date="2023" name="Science">
        <title>Genome structures resolve the early diversification of teleost fishes.</title>
        <authorList>
            <person name="Parey E."/>
            <person name="Louis A."/>
            <person name="Montfort J."/>
            <person name="Bouchez O."/>
            <person name="Roques C."/>
            <person name="Iampietro C."/>
            <person name="Lluch J."/>
            <person name="Castinel A."/>
            <person name="Donnadieu C."/>
            <person name="Desvignes T."/>
            <person name="Floi Bucao C."/>
            <person name="Jouanno E."/>
            <person name="Wen M."/>
            <person name="Mejri S."/>
            <person name="Dirks R."/>
            <person name="Jansen H."/>
            <person name="Henkel C."/>
            <person name="Chen W.J."/>
            <person name="Zahm M."/>
            <person name="Cabau C."/>
            <person name="Klopp C."/>
            <person name="Thompson A.W."/>
            <person name="Robinson-Rechavi M."/>
            <person name="Braasch I."/>
            <person name="Lecointre G."/>
            <person name="Bobe J."/>
            <person name="Postlethwait J.H."/>
            <person name="Berthelot C."/>
            <person name="Roest Crollius H."/>
            <person name="Guiguen Y."/>
        </authorList>
    </citation>
    <scope>NUCLEOTIDE SEQUENCE</scope>
    <source>
        <strain evidence="2">WJC10195</strain>
    </source>
</reference>
<name>A0A9Q1F0Z4_SYNKA</name>